<feature type="region of interest" description="Disordered" evidence="1">
    <location>
        <begin position="301"/>
        <end position="325"/>
    </location>
</feature>
<keyword evidence="2" id="KW-1133">Transmembrane helix</keyword>
<keyword evidence="4" id="KW-1185">Reference proteome</keyword>
<keyword evidence="2" id="KW-0812">Transmembrane</keyword>
<name>A0A4Y7S9Y7_COPMI</name>
<proteinExistence type="predicted"/>
<evidence type="ECO:0000313" key="4">
    <source>
        <dbReference type="Proteomes" id="UP000298030"/>
    </source>
</evidence>
<accession>A0A4Y7S9Y7</accession>
<dbReference type="AlphaFoldDB" id="A0A4Y7S9Y7"/>
<keyword evidence="2" id="KW-0472">Membrane</keyword>
<dbReference type="Proteomes" id="UP000298030">
    <property type="component" value="Unassembled WGS sequence"/>
</dbReference>
<feature type="compositionally biased region" description="Polar residues" evidence="1">
    <location>
        <begin position="161"/>
        <end position="172"/>
    </location>
</feature>
<feature type="transmembrane region" description="Helical" evidence="2">
    <location>
        <begin position="38"/>
        <end position="59"/>
    </location>
</feature>
<organism evidence="3 4">
    <name type="scientific">Coprinellus micaceus</name>
    <name type="common">Glistening ink-cap mushroom</name>
    <name type="synonym">Coprinus micaceus</name>
    <dbReference type="NCBI Taxonomy" id="71717"/>
    <lineage>
        <taxon>Eukaryota</taxon>
        <taxon>Fungi</taxon>
        <taxon>Dikarya</taxon>
        <taxon>Basidiomycota</taxon>
        <taxon>Agaricomycotina</taxon>
        <taxon>Agaricomycetes</taxon>
        <taxon>Agaricomycetidae</taxon>
        <taxon>Agaricales</taxon>
        <taxon>Agaricineae</taxon>
        <taxon>Psathyrellaceae</taxon>
        <taxon>Coprinellus</taxon>
    </lineage>
</organism>
<reference evidence="3 4" key="1">
    <citation type="journal article" date="2019" name="Nat. Ecol. Evol.">
        <title>Megaphylogeny resolves global patterns of mushroom evolution.</title>
        <authorList>
            <person name="Varga T."/>
            <person name="Krizsan K."/>
            <person name="Foldi C."/>
            <person name="Dima B."/>
            <person name="Sanchez-Garcia M."/>
            <person name="Sanchez-Ramirez S."/>
            <person name="Szollosi G.J."/>
            <person name="Szarkandi J.G."/>
            <person name="Papp V."/>
            <person name="Albert L."/>
            <person name="Andreopoulos W."/>
            <person name="Angelini C."/>
            <person name="Antonin V."/>
            <person name="Barry K.W."/>
            <person name="Bougher N.L."/>
            <person name="Buchanan P."/>
            <person name="Buyck B."/>
            <person name="Bense V."/>
            <person name="Catcheside P."/>
            <person name="Chovatia M."/>
            <person name="Cooper J."/>
            <person name="Damon W."/>
            <person name="Desjardin D."/>
            <person name="Finy P."/>
            <person name="Geml J."/>
            <person name="Haridas S."/>
            <person name="Hughes K."/>
            <person name="Justo A."/>
            <person name="Karasinski D."/>
            <person name="Kautmanova I."/>
            <person name="Kiss B."/>
            <person name="Kocsube S."/>
            <person name="Kotiranta H."/>
            <person name="LaButti K.M."/>
            <person name="Lechner B.E."/>
            <person name="Liimatainen K."/>
            <person name="Lipzen A."/>
            <person name="Lukacs Z."/>
            <person name="Mihaltcheva S."/>
            <person name="Morgado L.N."/>
            <person name="Niskanen T."/>
            <person name="Noordeloos M.E."/>
            <person name="Ohm R.A."/>
            <person name="Ortiz-Santana B."/>
            <person name="Ovrebo C."/>
            <person name="Racz N."/>
            <person name="Riley R."/>
            <person name="Savchenko A."/>
            <person name="Shiryaev A."/>
            <person name="Soop K."/>
            <person name="Spirin V."/>
            <person name="Szebenyi C."/>
            <person name="Tomsovsky M."/>
            <person name="Tulloss R.E."/>
            <person name="Uehling J."/>
            <person name="Grigoriev I.V."/>
            <person name="Vagvolgyi C."/>
            <person name="Papp T."/>
            <person name="Martin F.M."/>
            <person name="Miettinen O."/>
            <person name="Hibbett D.S."/>
            <person name="Nagy L.G."/>
        </authorList>
    </citation>
    <scope>NUCLEOTIDE SEQUENCE [LARGE SCALE GENOMIC DNA]</scope>
    <source>
        <strain evidence="3 4">FP101781</strain>
    </source>
</reference>
<dbReference type="EMBL" id="QPFP01000281">
    <property type="protein sequence ID" value="TEB18190.1"/>
    <property type="molecule type" value="Genomic_DNA"/>
</dbReference>
<evidence type="ECO:0000313" key="3">
    <source>
        <dbReference type="EMBL" id="TEB18190.1"/>
    </source>
</evidence>
<gene>
    <name evidence="3" type="ORF">FA13DRAFT_1720305</name>
</gene>
<protein>
    <submittedName>
        <fullName evidence="3">Uncharacterized protein</fullName>
    </submittedName>
</protein>
<evidence type="ECO:0000256" key="2">
    <source>
        <dbReference type="SAM" id="Phobius"/>
    </source>
</evidence>
<feature type="region of interest" description="Disordered" evidence="1">
    <location>
        <begin position="151"/>
        <end position="174"/>
    </location>
</feature>
<evidence type="ECO:0000256" key="1">
    <source>
        <dbReference type="SAM" id="MobiDB-lite"/>
    </source>
</evidence>
<sequence length="573" mass="63532">MALVSIDPSNLVGILLAGILLRPRPTTANRWDFWWSMLPLFLIHGLLLLLLVFPLIKAFHDSHPHSELLRHILANEDTIVNITVLLVAEGVLAWAVIQSFRGPSTPHDHRSPVRDDIELEALGTHDNVPRTGQPQDHRNAVRDDFELRALGRRDGVPQPGQPQDGNPRPTTGQERHDIELQAPRTHDAVPQPGQPPLELFARGQDRGTGLDGGLAIETGGWPRNRRRFPPRHTQHLHNLIVRVCPYSGFYSYYRYFPAFRYPLLEHSFFSRRLPSINPSQLYSVFASLIVISAHLHNSSSRHNSASLSTTSLSSSTTSAAGGPSPTSTFAVMPTLVTAPTARTSLHHRHHHHVPNPHCNAHWDEMIAPGTTKLLPLLRSILDPASFDTVNVLATSPLRMRAHYGRPPSAHLKTVKIYTPECSDRLPLLVSNVESKGRPVTGKSFIHGISARAEEPVVPVDSMFRSEMRHDSGQKTQQRFWWGGGDFSSHEGGGLREDPPALPLVPGLSGLPVSSLVTLADGQETPFYEPEYPHFRAAKLATGFYHWTENLTPLLACTDCLPFPLALDLSLRIG</sequence>
<comment type="caution">
    <text evidence="3">The sequence shown here is derived from an EMBL/GenBank/DDBJ whole genome shotgun (WGS) entry which is preliminary data.</text>
</comment>